<feature type="domain" description="Homeobox" evidence="12">
    <location>
        <begin position="136"/>
        <end position="196"/>
    </location>
</feature>
<feature type="compositionally biased region" description="Low complexity" evidence="11">
    <location>
        <begin position="95"/>
        <end position="106"/>
    </location>
</feature>
<evidence type="ECO:0000256" key="2">
    <source>
        <dbReference type="ARBA" id="ARBA00006074"/>
    </source>
</evidence>
<evidence type="ECO:0000256" key="3">
    <source>
        <dbReference type="ARBA" id="ARBA00023015"/>
    </source>
</evidence>
<feature type="region of interest" description="Disordered" evidence="11">
    <location>
        <begin position="46"/>
        <end position="66"/>
    </location>
</feature>
<keyword evidence="4 8" id="KW-0238">DNA-binding</keyword>
<evidence type="ECO:0000256" key="1">
    <source>
        <dbReference type="ARBA" id="ARBA00004123"/>
    </source>
</evidence>
<dbReference type="Proteomes" id="UP001346149">
    <property type="component" value="Unassembled WGS sequence"/>
</dbReference>
<comment type="similarity">
    <text evidence="2">Belongs to the HD-ZIP homeobox family. Class II subfamily.</text>
</comment>
<feature type="DNA-binding region" description="Homeobox" evidence="8">
    <location>
        <begin position="138"/>
        <end position="197"/>
    </location>
</feature>
<dbReference type="InterPro" id="IPR009057">
    <property type="entry name" value="Homeodomain-like_sf"/>
</dbReference>
<evidence type="ECO:0000256" key="5">
    <source>
        <dbReference type="ARBA" id="ARBA00023155"/>
    </source>
</evidence>
<dbReference type="FunFam" id="1.10.10.60:FF:000577">
    <property type="entry name" value="Homeobox-leucine zipper protein 18"/>
    <property type="match status" value="1"/>
</dbReference>
<feature type="coiled-coil region" evidence="10">
    <location>
        <begin position="202"/>
        <end position="232"/>
    </location>
</feature>
<name>A0AAN7MFA1_TRANT</name>
<keyword evidence="3" id="KW-0805">Transcription regulation</keyword>
<feature type="compositionally biased region" description="Basic and acidic residues" evidence="11">
    <location>
        <begin position="109"/>
        <end position="129"/>
    </location>
</feature>
<evidence type="ECO:0000256" key="11">
    <source>
        <dbReference type="SAM" id="MobiDB-lite"/>
    </source>
</evidence>
<comment type="caution">
    <text evidence="13">The sequence shown here is derived from an EMBL/GenBank/DDBJ whole genome shotgun (WGS) entry which is preliminary data.</text>
</comment>
<dbReference type="EMBL" id="JAXQNO010000005">
    <property type="protein sequence ID" value="KAK4797632.1"/>
    <property type="molecule type" value="Genomic_DNA"/>
</dbReference>
<dbReference type="GO" id="GO:0005634">
    <property type="term" value="C:nucleus"/>
    <property type="evidence" value="ECO:0007669"/>
    <property type="project" value="UniProtKB-SubCell"/>
</dbReference>
<keyword evidence="7 8" id="KW-0539">Nucleus</keyword>
<dbReference type="SMART" id="SM00389">
    <property type="entry name" value="HOX"/>
    <property type="match status" value="1"/>
</dbReference>
<reference evidence="13 14" key="1">
    <citation type="journal article" date="2023" name="Hortic Res">
        <title>Pangenome of water caltrop reveals structural variations and asymmetric subgenome divergence after allopolyploidization.</title>
        <authorList>
            <person name="Zhang X."/>
            <person name="Chen Y."/>
            <person name="Wang L."/>
            <person name="Yuan Y."/>
            <person name="Fang M."/>
            <person name="Shi L."/>
            <person name="Lu R."/>
            <person name="Comes H.P."/>
            <person name="Ma Y."/>
            <person name="Chen Y."/>
            <person name="Huang G."/>
            <person name="Zhou Y."/>
            <person name="Zheng Z."/>
            <person name="Qiu Y."/>
        </authorList>
    </citation>
    <scope>NUCLEOTIDE SEQUENCE [LARGE SCALE GENOMIC DNA]</scope>
    <source>
        <strain evidence="13">F231</strain>
    </source>
</reference>
<keyword evidence="6" id="KW-0804">Transcription</keyword>
<dbReference type="PANTHER" id="PTHR45714">
    <property type="entry name" value="HOMEOBOX-LEUCINE ZIPPER PROTEIN HAT14"/>
    <property type="match status" value="1"/>
</dbReference>
<evidence type="ECO:0000313" key="13">
    <source>
        <dbReference type="EMBL" id="KAK4797632.1"/>
    </source>
</evidence>
<dbReference type="Pfam" id="PF02183">
    <property type="entry name" value="HALZ"/>
    <property type="match status" value="1"/>
</dbReference>
<dbReference type="InterPro" id="IPR001356">
    <property type="entry name" value="HD"/>
</dbReference>
<evidence type="ECO:0000313" key="14">
    <source>
        <dbReference type="Proteomes" id="UP001346149"/>
    </source>
</evidence>
<dbReference type="SUPFAM" id="SSF46689">
    <property type="entry name" value="Homeodomain-like"/>
    <property type="match status" value="1"/>
</dbReference>
<dbReference type="InterPro" id="IPR050762">
    <property type="entry name" value="HD-ZIP_Homeobox_LZ_Class_II"/>
</dbReference>
<dbReference type="PROSITE" id="PS00027">
    <property type="entry name" value="HOMEOBOX_1"/>
    <property type="match status" value="1"/>
</dbReference>
<evidence type="ECO:0000259" key="12">
    <source>
        <dbReference type="PROSITE" id="PS50071"/>
    </source>
</evidence>
<dbReference type="Pfam" id="PF00046">
    <property type="entry name" value="Homeodomain"/>
    <property type="match status" value="1"/>
</dbReference>
<evidence type="ECO:0000256" key="6">
    <source>
        <dbReference type="ARBA" id="ARBA00023163"/>
    </source>
</evidence>
<comment type="subcellular location">
    <subcellularLocation>
        <location evidence="1 8 9">Nucleus</location>
    </subcellularLocation>
</comment>
<feature type="compositionally biased region" description="Low complexity" evidence="11">
    <location>
        <begin position="48"/>
        <end position="60"/>
    </location>
</feature>
<feature type="compositionally biased region" description="Polar residues" evidence="11">
    <location>
        <begin position="82"/>
        <end position="93"/>
    </location>
</feature>
<dbReference type="Gene3D" id="1.10.10.60">
    <property type="entry name" value="Homeodomain-like"/>
    <property type="match status" value="1"/>
</dbReference>
<keyword evidence="14" id="KW-1185">Reference proteome</keyword>
<dbReference type="AlphaFoldDB" id="A0AAN7MFA1"/>
<dbReference type="InterPro" id="IPR003106">
    <property type="entry name" value="Leu_zip_homeo"/>
</dbReference>
<dbReference type="PROSITE" id="PS50071">
    <property type="entry name" value="HOMEOBOX_2"/>
    <property type="match status" value="1"/>
</dbReference>
<gene>
    <name evidence="13" type="ORF">SAY86_029958</name>
</gene>
<dbReference type="InterPro" id="IPR017970">
    <property type="entry name" value="Homeobox_CS"/>
</dbReference>
<dbReference type="GO" id="GO:0000981">
    <property type="term" value="F:DNA-binding transcription factor activity, RNA polymerase II-specific"/>
    <property type="evidence" value="ECO:0007669"/>
    <property type="project" value="InterPro"/>
</dbReference>
<organism evidence="13 14">
    <name type="scientific">Trapa natans</name>
    <name type="common">Water chestnut</name>
    <dbReference type="NCBI Taxonomy" id="22666"/>
    <lineage>
        <taxon>Eukaryota</taxon>
        <taxon>Viridiplantae</taxon>
        <taxon>Streptophyta</taxon>
        <taxon>Embryophyta</taxon>
        <taxon>Tracheophyta</taxon>
        <taxon>Spermatophyta</taxon>
        <taxon>Magnoliopsida</taxon>
        <taxon>eudicotyledons</taxon>
        <taxon>Gunneridae</taxon>
        <taxon>Pentapetalae</taxon>
        <taxon>rosids</taxon>
        <taxon>malvids</taxon>
        <taxon>Myrtales</taxon>
        <taxon>Lythraceae</taxon>
        <taxon>Trapa</taxon>
    </lineage>
</organism>
<dbReference type="GO" id="GO:0043565">
    <property type="term" value="F:sequence-specific DNA binding"/>
    <property type="evidence" value="ECO:0007669"/>
    <property type="project" value="InterPro"/>
</dbReference>
<evidence type="ECO:0000256" key="10">
    <source>
        <dbReference type="SAM" id="Coils"/>
    </source>
</evidence>
<dbReference type="PANTHER" id="PTHR45714:SF34">
    <property type="entry name" value="HOMEOBOX-LEUCINE ZIPPER PROTEIN HAT9"/>
    <property type="match status" value="1"/>
</dbReference>
<accession>A0AAN7MFA1</accession>
<dbReference type="SMART" id="SM00340">
    <property type="entry name" value="HALZ"/>
    <property type="match status" value="1"/>
</dbReference>
<keyword evidence="5 8" id="KW-0371">Homeobox</keyword>
<feature type="region of interest" description="Disordered" evidence="11">
    <location>
        <begin position="82"/>
        <end position="137"/>
    </location>
</feature>
<evidence type="ECO:0000256" key="7">
    <source>
        <dbReference type="ARBA" id="ARBA00023242"/>
    </source>
</evidence>
<sequence length="290" mass="31278">MGVSDLCTIGLDLGLGFPSPAVETSPKIGFHKPIKGTSLPTELSVEPSLSLALSGESSAAVGTPCQKGDGTGVKAVAFEDNSAGQTDSSNGQHASPPHSTVSSFSSLREAAKRVRTDAGEAERGLSKVGEEDDADGVSARKKLRLTKEQSATLEECFKLHSTLQPKQKQSLARQLNLRPRQVEVWFQNRRARTKLKQTEVDCELLKKCCETLRDENRRLQKELQELKTLKLLGHPFYKAPTPAETLALCPSCERVGGGTAAGNGSTKISFSMAPKAHHFYSRFSNPPAAY</sequence>
<evidence type="ECO:0000256" key="9">
    <source>
        <dbReference type="RuleBase" id="RU000682"/>
    </source>
</evidence>
<evidence type="ECO:0000256" key="4">
    <source>
        <dbReference type="ARBA" id="ARBA00023125"/>
    </source>
</evidence>
<dbReference type="CDD" id="cd00086">
    <property type="entry name" value="homeodomain"/>
    <property type="match status" value="1"/>
</dbReference>
<evidence type="ECO:0000256" key="8">
    <source>
        <dbReference type="PROSITE-ProRule" id="PRU00108"/>
    </source>
</evidence>
<protein>
    <recommendedName>
        <fullName evidence="12">Homeobox domain-containing protein</fullName>
    </recommendedName>
</protein>
<keyword evidence="10" id="KW-0175">Coiled coil</keyword>
<proteinExistence type="inferred from homology"/>